<dbReference type="SUPFAM" id="SSF55298">
    <property type="entry name" value="YjgF-like"/>
    <property type="match status" value="1"/>
</dbReference>
<proteinExistence type="inferred from homology"/>
<dbReference type="EMBL" id="FUZT01000001">
    <property type="protein sequence ID" value="SKC42803.1"/>
    <property type="molecule type" value="Genomic_DNA"/>
</dbReference>
<dbReference type="InterPro" id="IPR006175">
    <property type="entry name" value="YjgF/YER057c/UK114"/>
</dbReference>
<dbReference type="GO" id="GO:0019239">
    <property type="term" value="F:deaminase activity"/>
    <property type="evidence" value="ECO:0007669"/>
    <property type="project" value="TreeGrafter"/>
</dbReference>
<dbReference type="Pfam" id="PF01042">
    <property type="entry name" value="Ribonuc_L-PSP"/>
    <property type="match status" value="1"/>
</dbReference>
<sequence length="126" mass="13599">MNIKISTENAPKAVGPYSQAIKAGDTIYVSGQLPIDHTTGKFVSNEVVDQAHQSIKNIKAILESEGYSLTDSVKVTVYLKDINDFAAVNEVYAQYFSEPYPARCAYGVAALPLGALVEIDCIAVKN</sequence>
<dbReference type="RefSeq" id="WP_079489430.1">
    <property type="nucleotide sequence ID" value="NZ_FUZT01000001.1"/>
</dbReference>
<dbReference type="PANTHER" id="PTHR11803:SF39">
    <property type="entry name" value="2-IMINOBUTANOATE_2-IMINOPROPANOATE DEAMINASE"/>
    <property type="match status" value="1"/>
</dbReference>
<dbReference type="InterPro" id="IPR006056">
    <property type="entry name" value="RidA"/>
</dbReference>
<protein>
    <submittedName>
        <fullName evidence="2">Endoribonuclease L-PSP</fullName>
    </submittedName>
</protein>
<dbReference type="NCBIfam" id="TIGR00004">
    <property type="entry name" value="Rid family detoxifying hydrolase"/>
    <property type="match status" value="1"/>
</dbReference>
<dbReference type="STRING" id="36842.SAMN02194393_00758"/>
<dbReference type="AlphaFoldDB" id="A0A1T5IV48"/>
<gene>
    <name evidence="2" type="ORF">SAMN02194393_00758</name>
</gene>
<evidence type="ECO:0000256" key="1">
    <source>
        <dbReference type="ARBA" id="ARBA00010552"/>
    </source>
</evidence>
<accession>A0A1T5IV48</accession>
<dbReference type="Proteomes" id="UP000190285">
    <property type="component" value="Unassembled WGS sequence"/>
</dbReference>
<dbReference type="PROSITE" id="PS01094">
    <property type="entry name" value="UPF0076"/>
    <property type="match status" value="1"/>
</dbReference>
<evidence type="ECO:0000313" key="3">
    <source>
        <dbReference type="Proteomes" id="UP000190285"/>
    </source>
</evidence>
<comment type="similarity">
    <text evidence="1">Belongs to the RutC family.</text>
</comment>
<dbReference type="CDD" id="cd00448">
    <property type="entry name" value="YjgF_YER057c_UK114_family"/>
    <property type="match status" value="1"/>
</dbReference>
<dbReference type="InterPro" id="IPR019897">
    <property type="entry name" value="RidA_CS"/>
</dbReference>
<reference evidence="3" key="1">
    <citation type="submission" date="2017-02" db="EMBL/GenBank/DDBJ databases">
        <authorList>
            <person name="Varghese N."/>
            <person name="Submissions S."/>
        </authorList>
    </citation>
    <scope>NUCLEOTIDE SEQUENCE [LARGE SCALE GENOMIC DNA]</scope>
    <source>
        <strain evidence="3">M1</strain>
    </source>
</reference>
<dbReference type="InterPro" id="IPR035959">
    <property type="entry name" value="RutC-like_sf"/>
</dbReference>
<keyword evidence="3" id="KW-1185">Reference proteome</keyword>
<dbReference type="Gene3D" id="3.30.1330.40">
    <property type="entry name" value="RutC-like"/>
    <property type="match status" value="1"/>
</dbReference>
<dbReference type="OrthoDB" id="9803101at2"/>
<dbReference type="PANTHER" id="PTHR11803">
    <property type="entry name" value="2-IMINOBUTANOATE/2-IMINOPROPANOATE DEAMINASE RIDA"/>
    <property type="match status" value="1"/>
</dbReference>
<organism evidence="2 3">
    <name type="scientific">Maledivibacter halophilus</name>
    <dbReference type="NCBI Taxonomy" id="36842"/>
    <lineage>
        <taxon>Bacteria</taxon>
        <taxon>Bacillati</taxon>
        <taxon>Bacillota</taxon>
        <taxon>Clostridia</taxon>
        <taxon>Peptostreptococcales</taxon>
        <taxon>Caminicellaceae</taxon>
        <taxon>Maledivibacter</taxon>
    </lineage>
</organism>
<dbReference type="GO" id="GO:0005829">
    <property type="term" value="C:cytosol"/>
    <property type="evidence" value="ECO:0007669"/>
    <property type="project" value="TreeGrafter"/>
</dbReference>
<dbReference type="FunFam" id="3.30.1330.40:FF:000001">
    <property type="entry name" value="L-PSP family endoribonuclease"/>
    <property type="match status" value="1"/>
</dbReference>
<name>A0A1T5IV48_9FIRM</name>
<evidence type="ECO:0000313" key="2">
    <source>
        <dbReference type="EMBL" id="SKC42803.1"/>
    </source>
</evidence>